<evidence type="ECO:0000313" key="12">
    <source>
        <dbReference type="EMBL" id="EFN81412.1"/>
    </source>
</evidence>
<dbReference type="InParanoid" id="E2BSB8"/>
<gene>
    <name evidence="12" type="ORF">EAI_08901</name>
</gene>
<evidence type="ECO:0000256" key="1">
    <source>
        <dbReference type="ARBA" id="ARBA00004651"/>
    </source>
</evidence>
<evidence type="ECO:0000313" key="13">
    <source>
        <dbReference type="Proteomes" id="UP000008237"/>
    </source>
</evidence>
<evidence type="ECO:0000256" key="6">
    <source>
        <dbReference type="ARBA" id="ARBA00022989"/>
    </source>
</evidence>
<dbReference type="GO" id="GO:0007165">
    <property type="term" value="P:signal transduction"/>
    <property type="evidence" value="ECO:0007669"/>
    <property type="project" value="UniProtKB-KW"/>
</dbReference>
<dbReference type="InterPro" id="IPR004117">
    <property type="entry name" value="7tm6_olfct_rcpt"/>
</dbReference>
<evidence type="ECO:0000256" key="2">
    <source>
        <dbReference type="ARBA" id="ARBA00022475"/>
    </source>
</evidence>
<comment type="similarity">
    <text evidence="10">Belongs to the insect chemoreceptor superfamily. Heteromeric odorant receptor channel (TC 1.A.69) family.</text>
</comment>
<feature type="transmembrane region" description="Helical" evidence="10">
    <location>
        <begin position="162"/>
        <end position="184"/>
    </location>
</feature>
<proteinExistence type="inferred from homology"/>
<keyword evidence="7 10" id="KW-0472">Membrane</keyword>
<dbReference type="Pfam" id="PF02949">
    <property type="entry name" value="7tm_6"/>
    <property type="match status" value="1"/>
</dbReference>
<dbReference type="GO" id="GO:0004984">
    <property type="term" value="F:olfactory receptor activity"/>
    <property type="evidence" value="ECO:0007669"/>
    <property type="project" value="InterPro"/>
</dbReference>
<accession>E2BSB8</accession>
<reference evidence="12 13" key="1">
    <citation type="journal article" date="2010" name="Science">
        <title>Genomic comparison of the ants Camponotus floridanus and Harpegnathos saltator.</title>
        <authorList>
            <person name="Bonasio R."/>
            <person name="Zhang G."/>
            <person name="Ye C."/>
            <person name="Mutti N.S."/>
            <person name="Fang X."/>
            <person name="Qin N."/>
            <person name="Donahue G."/>
            <person name="Yang P."/>
            <person name="Li Q."/>
            <person name="Li C."/>
            <person name="Zhang P."/>
            <person name="Huang Z."/>
            <person name="Berger S.L."/>
            <person name="Reinberg D."/>
            <person name="Wang J."/>
            <person name="Liebig J."/>
        </authorList>
    </citation>
    <scope>NUCLEOTIDE SEQUENCE [LARGE SCALE GENOMIC DNA]</scope>
    <source>
        <strain evidence="12 13">R22 G/1</strain>
    </source>
</reference>
<keyword evidence="4 10" id="KW-0812">Transmembrane</keyword>
<evidence type="ECO:0000256" key="5">
    <source>
        <dbReference type="ARBA" id="ARBA00022725"/>
    </source>
</evidence>
<evidence type="ECO:0000256" key="3">
    <source>
        <dbReference type="ARBA" id="ARBA00022606"/>
    </source>
</evidence>
<keyword evidence="9 10" id="KW-0807">Transducer</keyword>
<feature type="transmembrane region" description="Helical" evidence="10">
    <location>
        <begin position="276"/>
        <end position="296"/>
    </location>
</feature>
<keyword evidence="8 10" id="KW-0675">Receptor</keyword>
<keyword evidence="2" id="KW-1003">Cell membrane</keyword>
<feature type="transmembrane region" description="Helical" evidence="10">
    <location>
        <begin position="236"/>
        <end position="264"/>
    </location>
</feature>
<evidence type="ECO:0000256" key="4">
    <source>
        <dbReference type="ARBA" id="ARBA00022692"/>
    </source>
</evidence>
<dbReference type="GO" id="GO:0005886">
    <property type="term" value="C:plasma membrane"/>
    <property type="evidence" value="ECO:0007669"/>
    <property type="project" value="UniProtKB-SubCell"/>
</dbReference>
<dbReference type="Proteomes" id="UP000008237">
    <property type="component" value="Unassembled WGS sequence"/>
</dbReference>
<evidence type="ECO:0000256" key="7">
    <source>
        <dbReference type="ARBA" id="ARBA00023136"/>
    </source>
</evidence>
<evidence type="ECO:0000256" key="8">
    <source>
        <dbReference type="ARBA" id="ARBA00023170"/>
    </source>
</evidence>
<keyword evidence="5 10" id="KW-0552">Olfaction</keyword>
<keyword evidence="6 10" id="KW-1133">Transmembrane helix</keyword>
<protein>
    <recommendedName>
        <fullName evidence="10">Odorant receptor</fullName>
    </recommendedName>
</protein>
<dbReference type="GO" id="GO:0005549">
    <property type="term" value="F:odorant binding"/>
    <property type="evidence" value="ECO:0007669"/>
    <property type="project" value="InterPro"/>
</dbReference>
<keyword evidence="11" id="KW-0732">Signal</keyword>
<dbReference type="EMBL" id="GL450168">
    <property type="protein sequence ID" value="EFN81412.1"/>
    <property type="molecule type" value="Genomic_DNA"/>
</dbReference>
<evidence type="ECO:0000256" key="11">
    <source>
        <dbReference type="SAM" id="SignalP"/>
    </source>
</evidence>
<comment type="subcellular location">
    <subcellularLocation>
        <location evidence="1 10">Cell membrane</location>
        <topology evidence="1 10">Multi-pass membrane protein</topology>
    </subcellularLocation>
</comment>
<dbReference type="OrthoDB" id="6614360at2759"/>
<dbReference type="FunCoup" id="E2BSB8">
    <property type="interactions" value="34"/>
</dbReference>
<organism evidence="13">
    <name type="scientific">Harpegnathos saltator</name>
    <name type="common">Jerdon's jumping ant</name>
    <dbReference type="NCBI Taxonomy" id="610380"/>
    <lineage>
        <taxon>Eukaryota</taxon>
        <taxon>Metazoa</taxon>
        <taxon>Ecdysozoa</taxon>
        <taxon>Arthropoda</taxon>
        <taxon>Hexapoda</taxon>
        <taxon>Insecta</taxon>
        <taxon>Pterygota</taxon>
        <taxon>Neoptera</taxon>
        <taxon>Endopterygota</taxon>
        <taxon>Hymenoptera</taxon>
        <taxon>Apocrita</taxon>
        <taxon>Aculeata</taxon>
        <taxon>Formicoidea</taxon>
        <taxon>Formicidae</taxon>
        <taxon>Ponerinae</taxon>
        <taxon>Ponerini</taxon>
        <taxon>Harpegnathos</taxon>
    </lineage>
</organism>
<feature type="transmembrane region" description="Helical" evidence="10">
    <location>
        <begin position="106"/>
        <end position="125"/>
    </location>
</feature>
<sequence length="361" mass="41386">MWPGACCVMVCRAYWIIALATDEFCHYRYFLLHWRTDDLFDLTDCFSSCIAQVKVITKFLVFWFNQRKFVNILTMMAEDWRDSADSDVDMRETTCKAKLSSRITNAMVTLHAITIVVYSSGVILADVDINDRENMPPLLLKVEVPIDIHSQYRYKVLLAAQFLYLFIAGCGAGLVNALLLTLILHVGGQMNILRCWLTKLVPKENERKRESIVIMTNKIIQKHQKIIIFSEYIEDLYTYIALVQFVLNTLLICTLGFIIVTSIGNPDTKEQLRKSLLFYTVTTLEAFIFCFAGEYLKNKSKAVGTAAYDSSWYELKPENSRTLILVILRAQKQLTLTVGKIMDLSLESFTSVRFSTQNSSE</sequence>
<feature type="signal peptide" evidence="11">
    <location>
        <begin position="1"/>
        <end position="20"/>
    </location>
</feature>
<keyword evidence="13" id="KW-1185">Reference proteome</keyword>
<evidence type="ECO:0000256" key="9">
    <source>
        <dbReference type="ARBA" id="ARBA00023224"/>
    </source>
</evidence>
<feature type="chain" id="PRO_5003158268" description="Odorant receptor" evidence="11">
    <location>
        <begin position="21"/>
        <end position="361"/>
    </location>
</feature>
<dbReference type="AlphaFoldDB" id="E2BSB8"/>
<dbReference type="OMA" id="RESIVIM"/>
<dbReference type="PANTHER" id="PTHR21137:SF35">
    <property type="entry name" value="ODORANT RECEPTOR 19A-RELATED"/>
    <property type="match status" value="1"/>
</dbReference>
<name>E2BSB8_HARSA</name>
<evidence type="ECO:0000256" key="10">
    <source>
        <dbReference type="RuleBase" id="RU351113"/>
    </source>
</evidence>
<comment type="caution">
    <text evidence="10">Lacks conserved residue(s) required for the propagation of feature annotation.</text>
</comment>
<dbReference type="PANTHER" id="PTHR21137">
    <property type="entry name" value="ODORANT RECEPTOR"/>
    <property type="match status" value="1"/>
</dbReference>
<keyword evidence="3 10" id="KW-0716">Sensory transduction</keyword>